<accession>A0A7Y9FCD0</accession>
<proteinExistence type="predicted"/>
<reference evidence="1 4" key="2">
    <citation type="submission" date="2021-01" db="EMBL/GenBank/DDBJ databases">
        <title>Whole genome shotgun sequence of Cellulomonas oligotrophica NBRC 109435.</title>
        <authorList>
            <person name="Komaki H."/>
            <person name="Tamura T."/>
        </authorList>
    </citation>
    <scope>NUCLEOTIDE SEQUENCE [LARGE SCALE GENOMIC DNA]</scope>
    <source>
        <strain evidence="1 4">NBRC 109435</strain>
    </source>
</reference>
<reference evidence="2 3" key="1">
    <citation type="submission" date="2020-07" db="EMBL/GenBank/DDBJ databases">
        <title>Sequencing the genomes of 1000 actinobacteria strains.</title>
        <authorList>
            <person name="Klenk H.-P."/>
        </authorList>
    </citation>
    <scope>NUCLEOTIDE SEQUENCE [LARGE SCALE GENOMIC DNA]</scope>
    <source>
        <strain evidence="2 3">DSM 24482</strain>
    </source>
</reference>
<organism evidence="2 3">
    <name type="scientific">Cellulomonas oligotrophica</name>
    <dbReference type="NCBI Taxonomy" id="931536"/>
    <lineage>
        <taxon>Bacteria</taxon>
        <taxon>Bacillati</taxon>
        <taxon>Actinomycetota</taxon>
        <taxon>Actinomycetes</taxon>
        <taxon>Micrococcales</taxon>
        <taxon>Cellulomonadaceae</taxon>
        <taxon>Cellulomonas</taxon>
    </lineage>
</organism>
<keyword evidence="4" id="KW-1185">Reference proteome</keyword>
<dbReference type="RefSeq" id="WP_140458960.1">
    <property type="nucleotide sequence ID" value="NZ_BAABFI010000003.1"/>
</dbReference>
<dbReference type="EMBL" id="JACCBK010000001">
    <property type="protein sequence ID" value="NYD84731.1"/>
    <property type="molecule type" value="Genomic_DNA"/>
</dbReference>
<protein>
    <submittedName>
        <fullName evidence="2">Uncharacterized protein</fullName>
    </submittedName>
</protein>
<evidence type="ECO:0000313" key="4">
    <source>
        <dbReference type="Proteomes" id="UP000618382"/>
    </source>
</evidence>
<gene>
    <name evidence="2" type="ORF">BKA21_000280</name>
    <name evidence="1" type="ORF">Col01nite_09570</name>
</gene>
<dbReference type="EMBL" id="BONN01000002">
    <property type="protein sequence ID" value="GIG31798.1"/>
    <property type="molecule type" value="Genomic_DNA"/>
</dbReference>
<dbReference type="Proteomes" id="UP000577956">
    <property type="component" value="Unassembled WGS sequence"/>
</dbReference>
<comment type="caution">
    <text evidence="2">The sequence shown here is derived from an EMBL/GenBank/DDBJ whole genome shotgun (WGS) entry which is preliminary data.</text>
</comment>
<evidence type="ECO:0000313" key="3">
    <source>
        <dbReference type="Proteomes" id="UP000577956"/>
    </source>
</evidence>
<sequence length="213" mass="22285">MNENSTTRPSRRLLTPRRAVAAVGVVAVAGAGLALGTSVAGADDPTDQYGTNQAGLTYGSLFDSTSPDHEPDLIRVLATNGREGYAYQRDLNPPELEPANPEEAGELQDARDQKAAAAFVDALADELNTRLATTPDDAVDAYRAAVDASHARSDNRVQDTLATTLTALGADEDDAQQTAAIDDALQAAAEAVQREIPVYESDGTTQIGVFISG</sequence>
<dbReference type="Proteomes" id="UP000618382">
    <property type="component" value="Unassembled WGS sequence"/>
</dbReference>
<evidence type="ECO:0000313" key="1">
    <source>
        <dbReference type="EMBL" id="GIG31798.1"/>
    </source>
</evidence>
<evidence type="ECO:0000313" key="2">
    <source>
        <dbReference type="EMBL" id="NYD84731.1"/>
    </source>
</evidence>
<dbReference type="AlphaFoldDB" id="A0A7Y9FCD0"/>
<name>A0A7Y9FCD0_9CELL</name>